<protein>
    <submittedName>
        <fullName evidence="1">Uncharacterized protein</fullName>
    </submittedName>
</protein>
<organism evidence="1 2">
    <name type="scientific">Brucella lupini</name>
    <dbReference type="NCBI Taxonomy" id="255457"/>
    <lineage>
        <taxon>Bacteria</taxon>
        <taxon>Pseudomonadati</taxon>
        <taxon>Pseudomonadota</taxon>
        <taxon>Alphaproteobacteria</taxon>
        <taxon>Hyphomicrobiales</taxon>
        <taxon>Brucellaceae</taxon>
        <taxon>Brucella/Ochrobactrum group</taxon>
        <taxon>Brucella</taxon>
    </lineage>
</organism>
<dbReference type="EMBL" id="NNRN01000041">
    <property type="protein sequence ID" value="OYR31205.1"/>
    <property type="molecule type" value="Genomic_DNA"/>
</dbReference>
<dbReference type="AlphaFoldDB" id="A0A256GVF1"/>
<reference evidence="1 2" key="1">
    <citation type="submission" date="2017-07" db="EMBL/GenBank/DDBJ databases">
        <title>Draft genome of Ochrobactrum lupini type strain LUP21.</title>
        <authorList>
            <person name="Krzyzanowska D.M."/>
            <person name="Jafra S."/>
        </authorList>
    </citation>
    <scope>NUCLEOTIDE SEQUENCE [LARGE SCALE GENOMIC DNA]</scope>
    <source>
        <strain evidence="1 2">LUP21</strain>
    </source>
</reference>
<name>A0A256GVF1_9HYPH</name>
<dbReference type="Proteomes" id="UP000216363">
    <property type="component" value="Unassembled WGS sequence"/>
</dbReference>
<evidence type="ECO:0000313" key="1">
    <source>
        <dbReference type="EMBL" id="OYR31205.1"/>
    </source>
</evidence>
<comment type="caution">
    <text evidence="1">The sequence shown here is derived from an EMBL/GenBank/DDBJ whole genome shotgun (WGS) entry which is preliminary data.</text>
</comment>
<accession>A0A256GVF1</accession>
<proteinExistence type="predicted"/>
<gene>
    <name evidence="1" type="ORF">CES86_1412</name>
</gene>
<evidence type="ECO:0000313" key="2">
    <source>
        <dbReference type="Proteomes" id="UP000216363"/>
    </source>
</evidence>
<sequence>MVQRERRVVVGDARRDSVAQTKICTSDQNGDDEKEVLICASA</sequence>